<sequence length="155" mass="17216">MVSKIANPTGFLLTYSNTGFFKSTQGDCISPSLFILSAEAFSKGLDILFTAHPDMYYQAQCAVKPSHLSYAVDIIIFTNCKKAGLARLMQFLRRSENMSGHKINYAKSAFIPVKKASLIAQRIKAITGFTMKALPITYLGAPLYKGNRENPFMWS</sequence>
<gene>
    <name evidence="1" type="ORF">Slati_2237600</name>
</gene>
<organism evidence="1">
    <name type="scientific">Sesamum latifolium</name>
    <dbReference type="NCBI Taxonomy" id="2727402"/>
    <lineage>
        <taxon>Eukaryota</taxon>
        <taxon>Viridiplantae</taxon>
        <taxon>Streptophyta</taxon>
        <taxon>Embryophyta</taxon>
        <taxon>Tracheophyta</taxon>
        <taxon>Spermatophyta</taxon>
        <taxon>Magnoliopsida</taxon>
        <taxon>eudicotyledons</taxon>
        <taxon>Gunneridae</taxon>
        <taxon>Pentapetalae</taxon>
        <taxon>asterids</taxon>
        <taxon>lamiids</taxon>
        <taxon>Lamiales</taxon>
        <taxon>Pedaliaceae</taxon>
        <taxon>Sesamum</taxon>
    </lineage>
</organism>
<reference evidence="1" key="2">
    <citation type="journal article" date="2024" name="Plant">
        <title>Genomic evolution and insights into agronomic trait innovations of Sesamum species.</title>
        <authorList>
            <person name="Miao H."/>
            <person name="Wang L."/>
            <person name="Qu L."/>
            <person name="Liu H."/>
            <person name="Sun Y."/>
            <person name="Le M."/>
            <person name="Wang Q."/>
            <person name="Wei S."/>
            <person name="Zheng Y."/>
            <person name="Lin W."/>
            <person name="Duan Y."/>
            <person name="Cao H."/>
            <person name="Xiong S."/>
            <person name="Wang X."/>
            <person name="Wei L."/>
            <person name="Li C."/>
            <person name="Ma Q."/>
            <person name="Ju M."/>
            <person name="Zhao R."/>
            <person name="Li G."/>
            <person name="Mu C."/>
            <person name="Tian Q."/>
            <person name="Mei H."/>
            <person name="Zhang T."/>
            <person name="Gao T."/>
            <person name="Zhang H."/>
        </authorList>
    </citation>
    <scope>NUCLEOTIDE SEQUENCE</scope>
    <source>
        <strain evidence="1">KEN1</strain>
    </source>
</reference>
<dbReference type="AlphaFoldDB" id="A0AAW2WTP0"/>
<protein>
    <recommendedName>
        <fullName evidence="2">Reverse transcriptase domain-containing protein</fullName>
    </recommendedName>
</protein>
<comment type="caution">
    <text evidence="1">The sequence shown here is derived from an EMBL/GenBank/DDBJ whole genome shotgun (WGS) entry which is preliminary data.</text>
</comment>
<dbReference type="EMBL" id="JACGWN010000007">
    <property type="protein sequence ID" value="KAL0445149.1"/>
    <property type="molecule type" value="Genomic_DNA"/>
</dbReference>
<evidence type="ECO:0008006" key="2">
    <source>
        <dbReference type="Google" id="ProtNLM"/>
    </source>
</evidence>
<reference evidence="1" key="1">
    <citation type="submission" date="2020-06" db="EMBL/GenBank/DDBJ databases">
        <authorList>
            <person name="Li T."/>
            <person name="Hu X."/>
            <person name="Zhang T."/>
            <person name="Song X."/>
            <person name="Zhang H."/>
            <person name="Dai N."/>
            <person name="Sheng W."/>
            <person name="Hou X."/>
            <person name="Wei L."/>
        </authorList>
    </citation>
    <scope>NUCLEOTIDE SEQUENCE</scope>
    <source>
        <strain evidence="1">KEN1</strain>
        <tissue evidence="1">Leaf</tissue>
    </source>
</reference>
<proteinExistence type="predicted"/>
<accession>A0AAW2WTP0</accession>
<name>A0AAW2WTP0_9LAMI</name>
<evidence type="ECO:0000313" key="1">
    <source>
        <dbReference type="EMBL" id="KAL0445149.1"/>
    </source>
</evidence>